<dbReference type="Proteomes" id="UP000053825">
    <property type="component" value="Unassembled WGS sequence"/>
</dbReference>
<name>A0A0L7QWK7_9HYME</name>
<feature type="domain" description="Mos1 transposase HTH" evidence="1">
    <location>
        <begin position="4"/>
        <end position="52"/>
    </location>
</feature>
<proteinExistence type="predicted"/>
<accession>A0A0L7QWK7</accession>
<evidence type="ECO:0000313" key="2">
    <source>
        <dbReference type="EMBL" id="KOC63008.1"/>
    </source>
</evidence>
<dbReference type="Pfam" id="PF17906">
    <property type="entry name" value="HTH_48"/>
    <property type="match status" value="1"/>
</dbReference>
<keyword evidence="3" id="KW-1185">Reference proteome</keyword>
<sequence length="68" mass="7848">MNNRDMRVIFLHKFKLEKNAVKSAENINVAFEEGCVNVRIFERWCAKFEIGDFSLGMSQEKGHVGQSI</sequence>
<evidence type="ECO:0000259" key="1">
    <source>
        <dbReference type="Pfam" id="PF17906"/>
    </source>
</evidence>
<dbReference type="Gene3D" id="1.10.10.1450">
    <property type="match status" value="1"/>
</dbReference>
<protein>
    <recommendedName>
        <fullName evidence="1">Mos1 transposase HTH domain-containing protein</fullName>
    </recommendedName>
</protein>
<organism evidence="2 3">
    <name type="scientific">Habropoda laboriosa</name>
    <dbReference type="NCBI Taxonomy" id="597456"/>
    <lineage>
        <taxon>Eukaryota</taxon>
        <taxon>Metazoa</taxon>
        <taxon>Ecdysozoa</taxon>
        <taxon>Arthropoda</taxon>
        <taxon>Hexapoda</taxon>
        <taxon>Insecta</taxon>
        <taxon>Pterygota</taxon>
        <taxon>Neoptera</taxon>
        <taxon>Endopterygota</taxon>
        <taxon>Hymenoptera</taxon>
        <taxon>Apocrita</taxon>
        <taxon>Aculeata</taxon>
        <taxon>Apoidea</taxon>
        <taxon>Anthophila</taxon>
        <taxon>Apidae</taxon>
        <taxon>Habropoda</taxon>
    </lineage>
</organism>
<gene>
    <name evidence="2" type="ORF">WH47_02457</name>
</gene>
<dbReference type="EMBL" id="KQ414710">
    <property type="protein sequence ID" value="KOC63008.1"/>
    <property type="molecule type" value="Genomic_DNA"/>
</dbReference>
<dbReference type="InterPro" id="IPR041426">
    <property type="entry name" value="Mos1_HTH"/>
</dbReference>
<dbReference type="AlphaFoldDB" id="A0A0L7QWK7"/>
<evidence type="ECO:0000313" key="3">
    <source>
        <dbReference type="Proteomes" id="UP000053825"/>
    </source>
</evidence>
<reference evidence="2 3" key="1">
    <citation type="submission" date="2015-07" db="EMBL/GenBank/DDBJ databases">
        <title>The genome of Habropoda laboriosa.</title>
        <authorList>
            <person name="Pan H."/>
            <person name="Kapheim K."/>
        </authorList>
    </citation>
    <scope>NUCLEOTIDE SEQUENCE [LARGE SCALE GENOMIC DNA]</scope>
    <source>
        <strain evidence="2">0110345459</strain>
    </source>
</reference>